<dbReference type="FunFam" id="1.10.150.20:FF:000032">
    <property type="entry name" value="meiotic recombination protein DMC1/LIM15 homolog"/>
    <property type="match status" value="1"/>
</dbReference>
<sequence length="64" mass="7025">ILDVDELQSHGINVSDINKLKSNGICTIKAIQMTTKRNLAKVKGLSETKVDKIKEVVGTMMVNI</sequence>
<dbReference type="PANTHER" id="PTHR22942:SF30">
    <property type="entry name" value="MEIOTIC RECOMBINATION PROTEIN DMC1_LIM15 HOMOLOG"/>
    <property type="match status" value="1"/>
</dbReference>
<protein>
    <submittedName>
        <fullName evidence="2">Uncharacterized protein</fullName>
    </submittedName>
</protein>
<gene>
    <name evidence="2" type="ORF">CONCODRAFT_43819</name>
</gene>
<feature type="non-terminal residue" evidence="2">
    <location>
        <position position="1"/>
    </location>
</feature>
<keyword evidence="1" id="KW-0238">DNA-binding</keyword>
<organism evidence="2 3">
    <name type="scientific">Conidiobolus coronatus (strain ATCC 28846 / CBS 209.66 / NRRL 28638)</name>
    <name type="common">Delacroixia coronata</name>
    <dbReference type="NCBI Taxonomy" id="796925"/>
    <lineage>
        <taxon>Eukaryota</taxon>
        <taxon>Fungi</taxon>
        <taxon>Fungi incertae sedis</taxon>
        <taxon>Zoopagomycota</taxon>
        <taxon>Entomophthoromycotina</taxon>
        <taxon>Entomophthoromycetes</taxon>
        <taxon>Entomophthorales</taxon>
        <taxon>Ancylistaceae</taxon>
        <taxon>Conidiobolus</taxon>
    </lineage>
</organism>
<evidence type="ECO:0000313" key="2">
    <source>
        <dbReference type="EMBL" id="KXN66360.1"/>
    </source>
</evidence>
<dbReference type="GO" id="GO:0000150">
    <property type="term" value="F:DNA strand exchange activity"/>
    <property type="evidence" value="ECO:0007669"/>
    <property type="project" value="TreeGrafter"/>
</dbReference>
<dbReference type="GO" id="GO:0003697">
    <property type="term" value="F:single-stranded DNA binding"/>
    <property type="evidence" value="ECO:0007669"/>
    <property type="project" value="TreeGrafter"/>
</dbReference>
<dbReference type="GO" id="GO:0000166">
    <property type="term" value="F:nucleotide binding"/>
    <property type="evidence" value="ECO:0007669"/>
    <property type="project" value="InterPro"/>
</dbReference>
<dbReference type="STRING" id="796925.A0A137NUA3"/>
<dbReference type="GO" id="GO:0070192">
    <property type="term" value="P:chromosome organization involved in meiotic cell cycle"/>
    <property type="evidence" value="ECO:0007669"/>
    <property type="project" value="TreeGrafter"/>
</dbReference>
<dbReference type="GO" id="GO:0000794">
    <property type="term" value="C:condensed nuclear chromosome"/>
    <property type="evidence" value="ECO:0007669"/>
    <property type="project" value="TreeGrafter"/>
</dbReference>
<dbReference type="InterPro" id="IPR010995">
    <property type="entry name" value="DNA_repair_Rad51/TF_NusA_a-hlx"/>
</dbReference>
<dbReference type="SUPFAM" id="SSF47794">
    <property type="entry name" value="Rad51 N-terminal domain-like"/>
    <property type="match status" value="1"/>
</dbReference>
<dbReference type="GO" id="GO:0000730">
    <property type="term" value="P:DNA recombinase assembly"/>
    <property type="evidence" value="ECO:0007669"/>
    <property type="project" value="TreeGrafter"/>
</dbReference>
<keyword evidence="3" id="KW-1185">Reference proteome</keyword>
<dbReference type="AlphaFoldDB" id="A0A137NUA3"/>
<dbReference type="GO" id="GO:0042148">
    <property type="term" value="P:DNA strand invasion"/>
    <property type="evidence" value="ECO:0007669"/>
    <property type="project" value="TreeGrafter"/>
</dbReference>
<accession>A0A137NUA3</accession>
<dbReference type="Gene3D" id="1.10.150.20">
    <property type="entry name" value="5' to 3' exonuclease, C-terminal subdomain"/>
    <property type="match status" value="1"/>
</dbReference>
<evidence type="ECO:0000313" key="3">
    <source>
        <dbReference type="Proteomes" id="UP000070444"/>
    </source>
</evidence>
<evidence type="ECO:0000256" key="1">
    <source>
        <dbReference type="ARBA" id="ARBA00023125"/>
    </source>
</evidence>
<dbReference type="GO" id="GO:0008094">
    <property type="term" value="F:ATP-dependent activity, acting on DNA"/>
    <property type="evidence" value="ECO:0007669"/>
    <property type="project" value="TreeGrafter"/>
</dbReference>
<dbReference type="Pfam" id="PF14520">
    <property type="entry name" value="HHH_5"/>
    <property type="match status" value="1"/>
</dbReference>
<dbReference type="PANTHER" id="PTHR22942">
    <property type="entry name" value="RECA/RAD51/RADA DNA STRAND-PAIRING FAMILY MEMBER"/>
    <property type="match status" value="1"/>
</dbReference>
<dbReference type="Proteomes" id="UP000070444">
    <property type="component" value="Unassembled WGS sequence"/>
</dbReference>
<dbReference type="GO" id="GO:0006312">
    <property type="term" value="P:mitotic recombination"/>
    <property type="evidence" value="ECO:0007669"/>
    <property type="project" value="TreeGrafter"/>
</dbReference>
<dbReference type="OrthoDB" id="10251254at2759"/>
<name>A0A137NUA3_CONC2</name>
<dbReference type="EMBL" id="KQ964735">
    <property type="protein sequence ID" value="KXN66360.1"/>
    <property type="molecule type" value="Genomic_DNA"/>
</dbReference>
<reference evidence="2 3" key="1">
    <citation type="journal article" date="2015" name="Genome Biol. Evol.">
        <title>Phylogenomic analyses indicate that early fungi evolved digesting cell walls of algal ancestors of land plants.</title>
        <authorList>
            <person name="Chang Y."/>
            <person name="Wang S."/>
            <person name="Sekimoto S."/>
            <person name="Aerts A.L."/>
            <person name="Choi C."/>
            <person name="Clum A."/>
            <person name="LaButti K.M."/>
            <person name="Lindquist E.A."/>
            <person name="Yee Ngan C."/>
            <person name="Ohm R.A."/>
            <person name="Salamov A.A."/>
            <person name="Grigoriev I.V."/>
            <person name="Spatafora J.W."/>
            <person name="Berbee M.L."/>
        </authorList>
    </citation>
    <scope>NUCLEOTIDE SEQUENCE [LARGE SCALE GENOMIC DNA]</scope>
    <source>
        <strain evidence="2 3">NRRL 28638</strain>
    </source>
</reference>
<proteinExistence type="predicted"/>
<dbReference type="GO" id="GO:0007131">
    <property type="term" value="P:reciprocal meiotic recombination"/>
    <property type="evidence" value="ECO:0007669"/>
    <property type="project" value="TreeGrafter"/>
</dbReference>
<dbReference type="GO" id="GO:0003690">
    <property type="term" value="F:double-stranded DNA binding"/>
    <property type="evidence" value="ECO:0007669"/>
    <property type="project" value="TreeGrafter"/>
</dbReference>
<dbReference type="OMA" id="GICTIKA"/>